<proteinExistence type="predicted"/>
<evidence type="ECO:0000313" key="2">
    <source>
        <dbReference type="Proteomes" id="UP000192575"/>
    </source>
</evidence>
<sequence length="150" mass="16443">MKFGNVYVNQADISFASKVDVIVTFSGPALPPEPPLGKLGMGLGLAFSLFAASAGAESSHDIVTKIVNGEPIDDEPPNEPALQVTRLSVPALKIDFKNGKTKTIVPFPVKYNNGYIHTFDTTNNKPIKEYAQNYVKKYRNQVDSWLSQLE</sequence>
<gene>
    <name evidence="1" type="ORF">B6U56_09305</name>
</gene>
<organism evidence="1 2">
    <name type="scientific">Ligilactobacillus salivarius</name>
    <dbReference type="NCBI Taxonomy" id="1624"/>
    <lineage>
        <taxon>Bacteria</taxon>
        <taxon>Bacillati</taxon>
        <taxon>Bacillota</taxon>
        <taxon>Bacilli</taxon>
        <taxon>Lactobacillales</taxon>
        <taxon>Lactobacillaceae</taxon>
        <taxon>Ligilactobacillus</taxon>
    </lineage>
</organism>
<dbReference type="RefSeq" id="WP_081535374.1">
    <property type="nucleotide sequence ID" value="NZ_NBEF01000033.1"/>
</dbReference>
<comment type="caution">
    <text evidence="1">The sequence shown here is derived from an EMBL/GenBank/DDBJ whole genome shotgun (WGS) entry which is preliminary data.</text>
</comment>
<reference evidence="1 2" key="1">
    <citation type="submission" date="2017-03" db="EMBL/GenBank/DDBJ databases">
        <title>Phylogenomics and comparative genomics of Lactobacillus salivarius, a mammalian gut commensal.</title>
        <authorList>
            <person name="Harris H.M."/>
        </authorList>
    </citation>
    <scope>NUCLEOTIDE SEQUENCE [LARGE SCALE GENOMIC DNA]</scope>
    <source>
        <strain evidence="1 2">JCM 1047</strain>
    </source>
</reference>
<dbReference type="Proteomes" id="UP000192575">
    <property type="component" value="Unassembled WGS sequence"/>
</dbReference>
<dbReference type="EMBL" id="NBEF01000033">
    <property type="protein sequence ID" value="OQQ89348.1"/>
    <property type="molecule type" value="Genomic_DNA"/>
</dbReference>
<protein>
    <submittedName>
        <fullName evidence="1">Uncharacterized protein</fullName>
    </submittedName>
</protein>
<dbReference type="AlphaFoldDB" id="A0A1V9R8H1"/>
<evidence type="ECO:0000313" key="1">
    <source>
        <dbReference type="EMBL" id="OQQ89348.1"/>
    </source>
</evidence>
<name>A0A1V9R8H1_9LACO</name>
<accession>A0A1V9R8H1</accession>